<dbReference type="CDD" id="cd03418">
    <property type="entry name" value="GRX_GRXb_1_3_like"/>
    <property type="match status" value="1"/>
</dbReference>
<keyword evidence="5" id="KW-0676">Redox-active center</keyword>
<sequence length="85" mass="9453">MARVEIYTKVTCGFCRRAKMLLDMKKVPYEEIAVDFGGPDKARMVERANGRMTVPQIFIDGVHVGGCDDLMALEQEGKLDTMLAA</sequence>
<dbReference type="KEGG" id="srhi:H9L12_02590"/>
<keyword evidence="3 5" id="KW-0813">Transport</keyword>
<protein>
    <recommendedName>
        <fullName evidence="5">Glutaredoxin</fullName>
    </recommendedName>
</protein>
<dbReference type="GO" id="GO:0005737">
    <property type="term" value="C:cytoplasm"/>
    <property type="evidence" value="ECO:0007669"/>
    <property type="project" value="TreeGrafter"/>
</dbReference>
<evidence type="ECO:0000313" key="8">
    <source>
        <dbReference type="Proteomes" id="UP000515955"/>
    </source>
</evidence>
<dbReference type="GO" id="GO:0034599">
    <property type="term" value="P:cellular response to oxidative stress"/>
    <property type="evidence" value="ECO:0007669"/>
    <property type="project" value="TreeGrafter"/>
</dbReference>
<gene>
    <name evidence="7" type="primary">grxC</name>
    <name evidence="7" type="ORF">H9L12_02590</name>
</gene>
<reference evidence="7 8" key="1">
    <citation type="submission" date="2020-08" db="EMBL/GenBank/DDBJ databases">
        <title>Genome sequence of Sphingomonas rhizophila KACC 19189T.</title>
        <authorList>
            <person name="Hyun D.-W."/>
            <person name="Bae J.-W."/>
        </authorList>
    </citation>
    <scope>NUCLEOTIDE SEQUENCE [LARGE SCALE GENOMIC DNA]</scope>
    <source>
        <strain evidence="7 8">KACC 19189</strain>
    </source>
</reference>
<evidence type="ECO:0000256" key="5">
    <source>
        <dbReference type="RuleBase" id="RU364065"/>
    </source>
</evidence>
<dbReference type="PROSITE" id="PS51354">
    <property type="entry name" value="GLUTAREDOXIN_2"/>
    <property type="match status" value="1"/>
</dbReference>
<proteinExistence type="inferred from homology"/>
<evidence type="ECO:0000313" key="7">
    <source>
        <dbReference type="EMBL" id="QNN65508.1"/>
    </source>
</evidence>
<evidence type="ECO:0000256" key="1">
    <source>
        <dbReference type="ARBA" id="ARBA00002549"/>
    </source>
</evidence>
<keyword evidence="5" id="KW-0963">Cytoplasm</keyword>
<dbReference type="PRINTS" id="PR00160">
    <property type="entry name" value="GLUTAREDOXIN"/>
</dbReference>
<dbReference type="PANTHER" id="PTHR45694">
    <property type="entry name" value="GLUTAREDOXIN 2"/>
    <property type="match status" value="1"/>
</dbReference>
<accession>A0A7G9SCD3</accession>
<name>A0A7G9SCD3_9SPHN</name>
<evidence type="ECO:0000259" key="6">
    <source>
        <dbReference type="Pfam" id="PF00462"/>
    </source>
</evidence>
<dbReference type="RefSeq" id="WP_187542499.1">
    <property type="nucleotide sequence ID" value="NZ_CP060717.1"/>
</dbReference>
<feature type="domain" description="Glutaredoxin" evidence="6">
    <location>
        <begin position="4"/>
        <end position="64"/>
    </location>
</feature>
<dbReference type="InterPro" id="IPR036249">
    <property type="entry name" value="Thioredoxin-like_sf"/>
</dbReference>
<evidence type="ECO:0000256" key="2">
    <source>
        <dbReference type="ARBA" id="ARBA00007787"/>
    </source>
</evidence>
<dbReference type="SUPFAM" id="SSF52833">
    <property type="entry name" value="Thioredoxin-like"/>
    <property type="match status" value="1"/>
</dbReference>
<dbReference type="GO" id="GO:0045454">
    <property type="term" value="P:cell redox homeostasis"/>
    <property type="evidence" value="ECO:0007669"/>
    <property type="project" value="InterPro"/>
</dbReference>
<dbReference type="GO" id="GO:0015038">
    <property type="term" value="F:glutathione disulfide oxidoreductase activity"/>
    <property type="evidence" value="ECO:0007669"/>
    <property type="project" value="UniProtKB-UniRule"/>
</dbReference>
<comment type="similarity">
    <text evidence="2 5">Belongs to the glutaredoxin family.</text>
</comment>
<dbReference type="Proteomes" id="UP000515955">
    <property type="component" value="Chromosome"/>
</dbReference>
<dbReference type="AlphaFoldDB" id="A0A7G9SCD3"/>
<dbReference type="InterPro" id="IPR011900">
    <property type="entry name" value="GRX_bact"/>
</dbReference>
<dbReference type="EMBL" id="CP060717">
    <property type="protein sequence ID" value="QNN65508.1"/>
    <property type="molecule type" value="Genomic_DNA"/>
</dbReference>
<keyword evidence="8" id="KW-1185">Reference proteome</keyword>
<dbReference type="PANTHER" id="PTHR45694:SF18">
    <property type="entry name" value="GLUTAREDOXIN-1-RELATED"/>
    <property type="match status" value="1"/>
</dbReference>
<comment type="function">
    <text evidence="1 5">Has a glutathione-disulfide oxidoreductase activity in the presence of NADPH and glutathione reductase. Reduces low molecular weight disulfides and proteins.</text>
</comment>
<organism evidence="7 8">
    <name type="scientific">Sphingomonas rhizophila</name>
    <dbReference type="NCBI Taxonomy" id="2071607"/>
    <lineage>
        <taxon>Bacteria</taxon>
        <taxon>Pseudomonadati</taxon>
        <taxon>Pseudomonadota</taxon>
        <taxon>Alphaproteobacteria</taxon>
        <taxon>Sphingomonadales</taxon>
        <taxon>Sphingomonadaceae</taxon>
        <taxon>Sphingomonas</taxon>
    </lineage>
</organism>
<dbReference type="InterPro" id="IPR014025">
    <property type="entry name" value="Glutaredoxin_subgr"/>
</dbReference>
<keyword evidence="4 5" id="KW-0249">Electron transport</keyword>
<evidence type="ECO:0000256" key="3">
    <source>
        <dbReference type="ARBA" id="ARBA00022448"/>
    </source>
</evidence>
<evidence type="ECO:0000256" key="4">
    <source>
        <dbReference type="ARBA" id="ARBA00022982"/>
    </source>
</evidence>
<dbReference type="Pfam" id="PF00462">
    <property type="entry name" value="Glutaredoxin"/>
    <property type="match status" value="1"/>
</dbReference>
<dbReference type="Gene3D" id="3.40.30.10">
    <property type="entry name" value="Glutaredoxin"/>
    <property type="match status" value="1"/>
</dbReference>
<dbReference type="NCBIfam" id="TIGR02181">
    <property type="entry name" value="GRX_bact"/>
    <property type="match status" value="1"/>
</dbReference>
<dbReference type="InterPro" id="IPR002109">
    <property type="entry name" value="Glutaredoxin"/>
</dbReference>